<proteinExistence type="predicted"/>
<dbReference type="EMBL" id="OCNK01000002">
    <property type="protein sequence ID" value="SOD99456.1"/>
    <property type="molecule type" value="Genomic_DNA"/>
</dbReference>
<evidence type="ECO:0000313" key="3">
    <source>
        <dbReference type="Proteomes" id="UP000219482"/>
    </source>
</evidence>
<organism evidence="2 3">
    <name type="scientific">Blastococcus haudaquaticus</name>
    <dbReference type="NCBI Taxonomy" id="1938745"/>
    <lineage>
        <taxon>Bacteria</taxon>
        <taxon>Bacillati</taxon>
        <taxon>Actinomycetota</taxon>
        <taxon>Actinomycetes</taxon>
        <taxon>Geodermatophilales</taxon>
        <taxon>Geodermatophilaceae</taxon>
        <taxon>Blastococcus</taxon>
    </lineage>
</organism>
<evidence type="ECO:0000256" key="1">
    <source>
        <dbReference type="SAM" id="MobiDB-lite"/>
    </source>
</evidence>
<feature type="compositionally biased region" description="Basic and acidic residues" evidence="1">
    <location>
        <begin position="239"/>
        <end position="248"/>
    </location>
</feature>
<reference evidence="3" key="1">
    <citation type="submission" date="2017-09" db="EMBL/GenBank/DDBJ databases">
        <authorList>
            <person name="Varghese N."/>
            <person name="Submissions S."/>
        </authorList>
    </citation>
    <scope>NUCLEOTIDE SEQUENCE [LARGE SCALE GENOMIC DNA]</scope>
    <source>
        <strain evidence="3">DSM 44270</strain>
    </source>
</reference>
<keyword evidence="3" id="KW-1185">Reference proteome</keyword>
<name>A0A286GWA5_9ACTN</name>
<sequence>MGRTSGSRRVNSPRDLSVQVRRRWIPGVRGDPRAARGGAVRCRLEDRRPVHDVERGRSAVCGLAPALLVRTHTAGGLLTGATESAQLRRGSGRGPTVVPGTCRATNGARSHPASAGALHSGRRCGISASDLLAMGRRDGRGSGFDRCRGGAAVVARVFTARGESGGDANDLRGGSLCSGPMAGSSVRGKKCDSPARKLRRGGGGGLSHRRLGLGALPAPSSARFPRSLQAVRKSRRHGAQRDRDRPDSAPRQCESAASSHQ</sequence>
<accession>A0A286GWA5</accession>
<protein>
    <submittedName>
        <fullName evidence="2">Uncharacterized protein</fullName>
    </submittedName>
</protein>
<gene>
    <name evidence="2" type="ORF">SAMN06272739_2328</name>
</gene>
<evidence type="ECO:0000313" key="2">
    <source>
        <dbReference type="EMBL" id="SOD99456.1"/>
    </source>
</evidence>
<dbReference type="Proteomes" id="UP000219482">
    <property type="component" value="Unassembled WGS sequence"/>
</dbReference>
<dbReference type="AlphaFoldDB" id="A0A286GWA5"/>
<feature type="region of interest" description="Disordered" evidence="1">
    <location>
        <begin position="179"/>
        <end position="261"/>
    </location>
</feature>